<feature type="region of interest" description="Disordered" evidence="5">
    <location>
        <begin position="893"/>
        <end position="933"/>
    </location>
</feature>
<gene>
    <name evidence="7" type="primary">VP</name>
</gene>
<keyword evidence="3" id="KW-0167">Capsid protein</keyword>
<evidence type="ECO:0000256" key="2">
    <source>
        <dbReference type="ARBA" id="ARBA00022431"/>
    </source>
</evidence>
<dbReference type="InterPro" id="IPR003433">
    <property type="entry name" value="Capsid_VP4_densovirus"/>
</dbReference>
<dbReference type="Pfam" id="PF02336">
    <property type="entry name" value="Denso_VP4"/>
    <property type="match status" value="1"/>
</dbReference>
<dbReference type="GO" id="GO:0005198">
    <property type="term" value="F:structural molecule activity"/>
    <property type="evidence" value="ECO:0007669"/>
    <property type="project" value="InterPro"/>
</dbReference>
<evidence type="ECO:0000256" key="1">
    <source>
        <dbReference type="ARBA" id="ARBA00004328"/>
    </source>
</evidence>
<sequence>MSGEVFTRIREGLRLRRPIGFRELVRIHQSGGRAGFIRVGDNLYLAGDEGAITNFVDPSDLESFDDVLYENQGVQQEAIEEIQLDEIEINSSDTTPLLEETSFSATPGLAETGGVVAAGTSAAPSAGTVITGVAITATVITIGTTVGLLSSDTDTNTVHEDPVVSLPDHRYIGPGNTVDDTLPVDVDDDIAREHDINYEKAQTQEDVQEADRQGASEFLSDAIHNNNIHSVAGYIGLKAKEKVESVIGVQYPPNLPVSSSGMSHRSEGSYEASHIISRRALGKYDIDRDPSRHPEFPTQRGQQNYAWSQWNRARQLHNLPRVDPPPRLGINVTQRPRIEGRGDNRSRPTNDSIPFREWKSRRRGLSGPLIDGFNNQREQQNNRNDHLLNTVVAEELDTDELNEVEDIIRQVEGGSISIADFDNTDGAGPSEMSGRGNKRRNNGGQGGSAAPPNPAEAVAPTDASGTGHNSQSDGGFDSAQGPESFLPKGGYKANGGSMMFKKVHRMKSWAIPYWKVADASAHAGANLVTTPLAKIPWEYAFFYLSPEEFDLIPAGSYIDSVSIDVMQTVASTGYPTGGTTSSVATTNHPKVLCIGKDLERKMRGGVDRAVTLSDTMIPTNLSSVTANYSDFIDKQYGTDQTALDNAVVVPGAAHKIPYYNYNHFCIYQPNAAQAIVRGFNATNAPGFEYFQNSITEMNSNDTTWDHVDSMHYKFNNAPIGEQYKQLEIFTGEFSQSTGNSQYYNSIRTVTNARPQLDIGITESIVPSSAATTPIVTYKSAPMEKGSYFIRGDSAGKPSRQPTFHIGMRSIDKQTPSSTSSRSSDFVQAIIEFEITATMIINLPSYPNRFMRPKYFNTSLENAVMGIGRYPESGPDKVVTFNLLRDTQIAPAVAAVDQKDSDEPTEDDMVVSPTRSTRPRRSTISVPTLKKKTK</sequence>
<feature type="region of interest" description="Disordered" evidence="5">
    <location>
        <begin position="418"/>
        <end position="488"/>
    </location>
</feature>
<dbReference type="Pfam" id="PF08398">
    <property type="entry name" value="Phospholip_A2_4"/>
    <property type="match status" value="1"/>
</dbReference>
<evidence type="ECO:0000256" key="4">
    <source>
        <dbReference type="ARBA" id="ARBA00022844"/>
    </source>
</evidence>
<comment type="subcellular location">
    <subcellularLocation>
        <location evidence="1">Virion</location>
    </subcellularLocation>
</comment>
<evidence type="ECO:0000256" key="5">
    <source>
        <dbReference type="SAM" id="MobiDB-lite"/>
    </source>
</evidence>
<dbReference type="EMBL" id="MT733024">
    <property type="protein sequence ID" value="QOD39501.1"/>
    <property type="molecule type" value="Genomic_DNA"/>
</dbReference>
<keyword evidence="4" id="KW-0946">Virion</keyword>
<dbReference type="InterPro" id="IPR013607">
    <property type="entry name" value="Phospholipase_A2-like"/>
</dbReference>
<dbReference type="SUPFAM" id="SSF88645">
    <property type="entry name" value="ssDNA viruses"/>
    <property type="match status" value="1"/>
</dbReference>
<feature type="compositionally biased region" description="Low complexity" evidence="5">
    <location>
        <begin position="909"/>
        <end position="927"/>
    </location>
</feature>
<protein>
    <submittedName>
        <fullName evidence="7">VP</fullName>
    </submittedName>
</protein>
<name>A0A7L7YUE1_9VIRU</name>
<evidence type="ECO:0000313" key="7">
    <source>
        <dbReference type="EMBL" id="QOD39501.1"/>
    </source>
</evidence>
<feature type="region of interest" description="Disordered" evidence="5">
    <location>
        <begin position="318"/>
        <end position="360"/>
    </location>
</feature>
<evidence type="ECO:0000259" key="6">
    <source>
        <dbReference type="Pfam" id="PF08398"/>
    </source>
</evidence>
<dbReference type="InterPro" id="IPR016184">
    <property type="entry name" value="Capsid/spike_ssDNA_virus"/>
</dbReference>
<feature type="domain" description="Phospholipase A2-like" evidence="6">
    <location>
        <begin position="164"/>
        <end position="207"/>
    </location>
</feature>
<feature type="compositionally biased region" description="Polar residues" evidence="5">
    <location>
        <begin position="463"/>
        <end position="473"/>
    </location>
</feature>
<feature type="compositionally biased region" description="Basic and acidic residues" evidence="5">
    <location>
        <begin position="336"/>
        <end position="358"/>
    </location>
</feature>
<organism evidence="7">
    <name type="scientific">uncultured densovirus</name>
    <dbReference type="NCBI Taxonomy" id="748192"/>
    <lineage>
        <taxon>Viruses</taxon>
        <taxon>Monodnaviria</taxon>
        <taxon>Shotokuvirae</taxon>
        <taxon>Cossaviricota</taxon>
        <taxon>Quintoviricetes</taxon>
        <taxon>Piccovirales</taxon>
        <taxon>Parvoviridae</taxon>
        <taxon>Densovirinae</taxon>
        <taxon>environmental samples</taxon>
    </lineage>
</organism>
<keyword evidence="2" id="KW-1140">T=1 icosahedral capsid protein</keyword>
<accession>A0A7L7YUE1</accession>
<evidence type="ECO:0000256" key="3">
    <source>
        <dbReference type="ARBA" id="ARBA00022561"/>
    </source>
</evidence>
<reference evidence="7" key="1">
    <citation type="submission" date="2020-07" db="EMBL/GenBank/DDBJ databases">
        <title>Diversity of sea star-associated densoviruses and transcribed endogenized viral elements of densovirus origin.</title>
        <authorList>
            <person name="Jackson E.W."/>
            <person name="Hewson I."/>
        </authorList>
    </citation>
    <scope>NUCLEOTIDE SEQUENCE</scope>
</reference>
<proteinExistence type="predicted"/>
<dbReference type="GO" id="GO:0039615">
    <property type="term" value="C:T=1 icosahedral viral capsid"/>
    <property type="evidence" value="ECO:0007669"/>
    <property type="project" value="UniProtKB-KW"/>
</dbReference>